<comment type="caution">
    <text evidence="1">The sequence shown here is derived from an EMBL/GenBank/DDBJ whole genome shotgun (WGS) entry which is preliminary data.</text>
</comment>
<organism evidence="1 2">
    <name type="scientific">Clostridium zeae</name>
    <dbReference type="NCBI Taxonomy" id="2759022"/>
    <lineage>
        <taxon>Bacteria</taxon>
        <taxon>Bacillati</taxon>
        <taxon>Bacillota</taxon>
        <taxon>Clostridia</taxon>
        <taxon>Eubacteriales</taxon>
        <taxon>Clostridiaceae</taxon>
        <taxon>Clostridium</taxon>
    </lineage>
</organism>
<evidence type="ECO:0000313" key="1">
    <source>
        <dbReference type="EMBL" id="GFZ31545.1"/>
    </source>
</evidence>
<dbReference type="PANTHER" id="PTHR13061">
    <property type="entry name" value="DYNACTIN SUBUNIT P25"/>
    <property type="match status" value="1"/>
</dbReference>
<dbReference type="CDD" id="cd04645">
    <property type="entry name" value="LbH_gamma_CA_like"/>
    <property type="match status" value="1"/>
</dbReference>
<dbReference type="InterPro" id="IPR050484">
    <property type="entry name" value="Transf_Hexapept/Carb_Anhydrase"/>
</dbReference>
<dbReference type="Gene3D" id="2.160.10.10">
    <property type="entry name" value="Hexapeptide repeat proteins"/>
    <property type="match status" value="1"/>
</dbReference>
<protein>
    <submittedName>
        <fullName evidence="1">Gamma carbonic anhydrase family protein</fullName>
    </submittedName>
</protein>
<reference evidence="1 2" key="1">
    <citation type="journal article" date="2021" name="Int. J. Syst. Evol. Microbiol.">
        <title>Clostridium zeae sp. nov., isolated from corn silage.</title>
        <authorList>
            <person name="Kobayashi H."/>
            <person name="Tanizawa Y."/>
            <person name="Yagura M."/>
            <person name="Sakamoto M."/>
            <person name="Ohkuma M."/>
            <person name="Tohno M."/>
        </authorList>
    </citation>
    <scope>NUCLEOTIDE SEQUENCE [LARGE SCALE GENOMIC DNA]</scope>
    <source>
        <strain evidence="1 2">CSC2</strain>
    </source>
</reference>
<dbReference type="InterPro" id="IPR001451">
    <property type="entry name" value="Hexapep"/>
</dbReference>
<dbReference type="SUPFAM" id="SSF51161">
    <property type="entry name" value="Trimeric LpxA-like enzymes"/>
    <property type="match status" value="1"/>
</dbReference>
<evidence type="ECO:0000313" key="2">
    <source>
        <dbReference type="Proteomes" id="UP000663802"/>
    </source>
</evidence>
<dbReference type="RefSeq" id="WP_206869861.1">
    <property type="nucleotide sequence ID" value="NZ_BMBA01000002.1"/>
</dbReference>
<dbReference type="Pfam" id="PF00132">
    <property type="entry name" value="Hexapep"/>
    <property type="match status" value="1"/>
</dbReference>
<keyword evidence="2" id="KW-1185">Reference proteome</keyword>
<sequence>MEYSFDKVYPKVHNEAYIADTVDIIGKVDIQKDVSVWFGTVIRGDINSISIDEGSNIQDNSTVHVDTNNPVIIGKNVTIGHNSIIHGCTIGNNVLIGMGSIILNGATIGENTIIGAGSIVTENKNIPSGVLCFGSPAKVIRELSEEEIKNVGASAERYIKLSKKYK</sequence>
<dbReference type="EMBL" id="BMBA01000002">
    <property type="protein sequence ID" value="GFZ31545.1"/>
    <property type="molecule type" value="Genomic_DNA"/>
</dbReference>
<dbReference type="Proteomes" id="UP000663802">
    <property type="component" value="Unassembled WGS sequence"/>
</dbReference>
<proteinExistence type="predicted"/>
<dbReference type="InterPro" id="IPR011004">
    <property type="entry name" value="Trimer_LpxA-like_sf"/>
</dbReference>
<dbReference type="PANTHER" id="PTHR13061:SF29">
    <property type="entry name" value="GAMMA CARBONIC ANHYDRASE-LIKE 1, MITOCHONDRIAL-RELATED"/>
    <property type="match status" value="1"/>
</dbReference>
<dbReference type="InterPro" id="IPR047324">
    <property type="entry name" value="LbH_gamma_CA-like"/>
</dbReference>
<name>A0ABQ1EA63_9CLOT</name>
<accession>A0ABQ1EA63</accession>
<gene>
    <name evidence="1" type="ORF">CSC2_20710</name>
</gene>